<gene>
    <name evidence="2" type="ORF">F9802_02005</name>
</gene>
<name>A0A6I1FJQ2_9BACI</name>
<feature type="domain" description="YpoC-like" evidence="1">
    <location>
        <begin position="57"/>
        <end position="160"/>
    </location>
</feature>
<proteinExistence type="predicted"/>
<sequence>MEQTVTIPEWLKHPLFFQQEEVYLSARATVTAEPFFIYELAGEEQPWAGEEKGMFLIAAEWTKLKSVLEKKFRQRDKNVQAEMKAAAALFLMKLFWSNSAPVQLNGWQQNVKKFDIKPVNVEERLGFVLSELYSYHAYVQICELMIEQEKQAAKYCVLKKKQ</sequence>
<evidence type="ECO:0000259" key="1">
    <source>
        <dbReference type="Pfam" id="PF21747"/>
    </source>
</evidence>
<accession>A0A6I1FJQ2</accession>
<dbReference type="Proteomes" id="UP000429595">
    <property type="component" value="Unassembled WGS sequence"/>
</dbReference>
<dbReference type="InterPro" id="IPR048427">
    <property type="entry name" value="YpoC"/>
</dbReference>
<reference evidence="2 3" key="1">
    <citation type="submission" date="2019-10" db="EMBL/GenBank/DDBJ databases">
        <title>Bacillus aerolatum sp. nov., isolated from bioaerosol of sport playgrounds.</title>
        <authorList>
            <person name="Chen P."/>
            <person name="Zhang G."/>
        </authorList>
    </citation>
    <scope>NUCLEOTIDE SEQUENCE [LARGE SCALE GENOMIC DNA]</scope>
    <source>
        <strain evidence="2 3">CX253</strain>
    </source>
</reference>
<dbReference type="AlphaFoldDB" id="A0A6I1FJQ2"/>
<dbReference type="Pfam" id="PF21747">
    <property type="entry name" value="YpoC"/>
    <property type="match status" value="1"/>
</dbReference>
<evidence type="ECO:0000313" key="3">
    <source>
        <dbReference type="Proteomes" id="UP000429595"/>
    </source>
</evidence>
<protein>
    <recommendedName>
        <fullName evidence="1">YpoC-like domain-containing protein</fullName>
    </recommendedName>
</protein>
<organism evidence="2 3">
    <name type="scientific">Bacillus aerolatus</name>
    <dbReference type="NCBI Taxonomy" id="2653354"/>
    <lineage>
        <taxon>Bacteria</taxon>
        <taxon>Bacillati</taxon>
        <taxon>Bacillota</taxon>
        <taxon>Bacilli</taxon>
        <taxon>Bacillales</taxon>
        <taxon>Bacillaceae</taxon>
        <taxon>Bacillus</taxon>
    </lineage>
</organism>
<dbReference type="RefSeq" id="WP_152149466.1">
    <property type="nucleotide sequence ID" value="NZ_WEIO01000001.1"/>
</dbReference>
<keyword evidence="3" id="KW-1185">Reference proteome</keyword>
<comment type="caution">
    <text evidence="2">The sequence shown here is derived from an EMBL/GenBank/DDBJ whole genome shotgun (WGS) entry which is preliminary data.</text>
</comment>
<dbReference type="EMBL" id="WEIO01000001">
    <property type="protein sequence ID" value="KAB7708939.1"/>
    <property type="molecule type" value="Genomic_DNA"/>
</dbReference>
<evidence type="ECO:0000313" key="2">
    <source>
        <dbReference type="EMBL" id="KAB7708939.1"/>
    </source>
</evidence>